<evidence type="ECO:0000313" key="3">
    <source>
        <dbReference type="Proteomes" id="UP000694864"/>
    </source>
</evidence>
<evidence type="ECO:0000313" key="4">
    <source>
        <dbReference type="RefSeq" id="XP_010476960.1"/>
    </source>
</evidence>
<reference evidence="4" key="2">
    <citation type="submission" date="2025-08" db="UniProtKB">
        <authorList>
            <consortium name="RefSeq"/>
        </authorList>
    </citation>
    <scope>IDENTIFICATION</scope>
    <source>
        <tissue evidence="4">Leaf</tissue>
    </source>
</reference>
<evidence type="ECO:0000259" key="2">
    <source>
        <dbReference type="SMART" id="SM00645"/>
    </source>
</evidence>
<dbReference type="Proteomes" id="UP000694864">
    <property type="component" value="Chromosome 2"/>
</dbReference>
<dbReference type="SMART" id="SM00645">
    <property type="entry name" value="Pept_C1"/>
    <property type="match status" value="1"/>
</dbReference>
<dbReference type="Gene3D" id="3.90.70.10">
    <property type="entry name" value="Cysteine proteinases"/>
    <property type="match status" value="1"/>
</dbReference>
<dbReference type="InterPro" id="IPR038765">
    <property type="entry name" value="Papain-like_cys_pep_sf"/>
</dbReference>
<dbReference type="SUPFAM" id="SSF54001">
    <property type="entry name" value="Cysteine proteinases"/>
    <property type="match status" value="1"/>
</dbReference>
<dbReference type="Pfam" id="PF00112">
    <property type="entry name" value="Peptidase_C1"/>
    <property type="match status" value="1"/>
</dbReference>
<reference evidence="3" key="1">
    <citation type="journal article" date="2014" name="Nat. Commun.">
        <title>The emerging biofuel crop Camelina sativa retains a highly undifferentiated hexaploid genome structure.</title>
        <authorList>
            <person name="Kagale S."/>
            <person name="Koh C."/>
            <person name="Nixon J."/>
            <person name="Bollina V."/>
            <person name="Clarke W.E."/>
            <person name="Tuteja R."/>
            <person name="Spillane C."/>
            <person name="Robinson S.J."/>
            <person name="Links M.G."/>
            <person name="Clarke C."/>
            <person name="Higgins E.E."/>
            <person name="Huebert T."/>
            <person name="Sharpe A.G."/>
            <person name="Parkin I.A."/>
        </authorList>
    </citation>
    <scope>NUCLEOTIDE SEQUENCE [LARGE SCALE GENOMIC DNA]</scope>
    <source>
        <strain evidence="3">cv. DH55</strain>
    </source>
</reference>
<dbReference type="GeneID" id="104756128"/>
<name>A0ABM0WVZ7_CAMSA</name>
<feature type="compositionally biased region" description="Polar residues" evidence="1">
    <location>
        <begin position="22"/>
        <end position="33"/>
    </location>
</feature>
<sequence length="211" mass="23755">MDSGNKGKGKGKKVPEAPPTRKVSTGGASTSEPDSWDWGMYPGVIDRVLDQVNQATCWAIPIVRAVQALLNIGVGLQQQIQLSVQHMVNNVVFCPDQGVANIKLSLNFMKNFGVCVESQCCHRGELQRRKCKHPKVHCYTVDSYIYSADIEDEDLVEIVRRQPVAAFMSFTDELLDYDIDRNWMFHRDRTEDGLFTPMHTVLIVGYGRHNG</sequence>
<feature type="region of interest" description="Disordered" evidence="1">
    <location>
        <begin position="1"/>
        <end position="34"/>
    </location>
</feature>
<protein>
    <submittedName>
        <fullName evidence="4">Cathepsin W-like</fullName>
    </submittedName>
</protein>
<keyword evidence="3" id="KW-1185">Reference proteome</keyword>
<dbReference type="RefSeq" id="XP_010476960.1">
    <property type="nucleotide sequence ID" value="XM_010478658.1"/>
</dbReference>
<dbReference type="InterPro" id="IPR000668">
    <property type="entry name" value="Peptidase_C1A_C"/>
</dbReference>
<gene>
    <name evidence="4" type="primary">LOC104756128</name>
</gene>
<accession>A0ABM0WVZ7</accession>
<evidence type="ECO:0000256" key="1">
    <source>
        <dbReference type="SAM" id="MobiDB-lite"/>
    </source>
</evidence>
<feature type="domain" description="Peptidase C1A papain C-terminal" evidence="2">
    <location>
        <begin position="32"/>
        <end position="211"/>
    </location>
</feature>
<organism evidence="3 4">
    <name type="scientific">Camelina sativa</name>
    <name type="common">False flax</name>
    <name type="synonym">Myagrum sativum</name>
    <dbReference type="NCBI Taxonomy" id="90675"/>
    <lineage>
        <taxon>Eukaryota</taxon>
        <taxon>Viridiplantae</taxon>
        <taxon>Streptophyta</taxon>
        <taxon>Embryophyta</taxon>
        <taxon>Tracheophyta</taxon>
        <taxon>Spermatophyta</taxon>
        <taxon>Magnoliopsida</taxon>
        <taxon>eudicotyledons</taxon>
        <taxon>Gunneridae</taxon>
        <taxon>Pentapetalae</taxon>
        <taxon>rosids</taxon>
        <taxon>malvids</taxon>
        <taxon>Brassicales</taxon>
        <taxon>Brassicaceae</taxon>
        <taxon>Camelineae</taxon>
        <taxon>Camelina</taxon>
    </lineage>
</organism>
<proteinExistence type="predicted"/>